<comment type="caution">
    <text evidence="2">The sequence shown here is derived from an EMBL/GenBank/DDBJ whole genome shotgun (WGS) entry which is preliminary data.</text>
</comment>
<feature type="transmembrane region" description="Helical" evidence="1">
    <location>
        <begin position="115"/>
        <end position="137"/>
    </location>
</feature>
<keyword evidence="3" id="KW-1185">Reference proteome</keyword>
<keyword evidence="1" id="KW-0472">Membrane</keyword>
<dbReference type="EMBL" id="BTSY01000002">
    <property type="protein sequence ID" value="GMT14127.1"/>
    <property type="molecule type" value="Genomic_DNA"/>
</dbReference>
<gene>
    <name evidence="2" type="ORF">PFISCL1PPCAC_5424</name>
</gene>
<proteinExistence type="predicted"/>
<feature type="transmembrane region" description="Helical" evidence="1">
    <location>
        <begin position="31"/>
        <end position="62"/>
    </location>
</feature>
<keyword evidence="1" id="KW-1133">Transmembrane helix</keyword>
<feature type="non-terminal residue" evidence="2">
    <location>
        <position position="154"/>
    </location>
</feature>
<name>A0AAV5V766_9BILA</name>
<evidence type="ECO:0000256" key="1">
    <source>
        <dbReference type="SAM" id="Phobius"/>
    </source>
</evidence>
<keyword evidence="1" id="KW-0812">Transmembrane</keyword>
<evidence type="ECO:0000313" key="2">
    <source>
        <dbReference type="EMBL" id="GMT14127.1"/>
    </source>
</evidence>
<accession>A0AAV5V766</accession>
<feature type="transmembrane region" description="Helical" evidence="1">
    <location>
        <begin position="69"/>
        <end position="95"/>
    </location>
</feature>
<sequence>MVPLFNPYHPKYNICCCRCIHVGTAARIALLFYFVSIFPITGVSLFFLPSFLLVLFIACVVLKQMKTAILVFVIFDMALILCCLAFYGIIVAANWGELTEKKGQTVVMGASFIEIVIMSVMFLPALAVRLITLHIFYRYHRYLDDREWHFSRRM</sequence>
<dbReference type="AlphaFoldDB" id="A0AAV5V766"/>
<reference evidence="2" key="1">
    <citation type="submission" date="2023-10" db="EMBL/GenBank/DDBJ databases">
        <title>Genome assembly of Pristionchus species.</title>
        <authorList>
            <person name="Yoshida K."/>
            <person name="Sommer R.J."/>
        </authorList>
    </citation>
    <scope>NUCLEOTIDE SEQUENCE</scope>
    <source>
        <strain evidence="2">RS5133</strain>
    </source>
</reference>
<organism evidence="2 3">
    <name type="scientific">Pristionchus fissidentatus</name>
    <dbReference type="NCBI Taxonomy" id="1538716"/>
    <lineage>
        <taxon>Eukaryota</taxon>
        <taxon>Metazoa</taxon>
        <taxon>Ecdysozoa</taxon>
        <taxon>Nematoda</taxon>
        <taxon>Chromadorea</taxon>
        <taxon>Rhabditida</taxon>
        <taxon>Rhabditina</taxon>
        <taxon>Diplogasteromorpha</taxon>
        <taxon>Diplogasteroidea</taxon>
        <taxon>Neodiplogasteridae</taxon>
        <taxon>Pristionchus</taxon>
    </lineage>
</organism>
<dbReference type="Proteomes" id="UP001432322">
    <property type="component" value="Unassembled WGS sequence"/>
</dbReference>
<protein>
    <submittedName>
        <fullName evidence="2">Uncharacterized protein</fullName>
    </submittedName>
</protein>
<evidence type="ECO:0000313" key="3">
    <source>
        <dbReference type="Proteomes" id="UP001432322"/>
    </source>
</evidence>